<evidence type="ECO:0000313" key="2">
    <source>
        <dbReference type="Proteomes" id="UP001165667"/>
    </source>
</evidence>
<accession>A0AA41YZB8</accession>
<dbReference type="InterPro" id="IPR029045">
    <property type="entry name" value="ClpP/crotonase-like_dom_sf"/>
</dbReference>
<evidence type="ECO:0000313" key="1">
    <source>
        <dbReference type="EMBL" id="MCW6510899.1"/>
    </source>
</evidence>
<dbReference type="EMBL" id="JAMOIM010000019">
    <property type="protein sequence ID" value="MCW6510899.1"/>
    <property type="molecule type" value="Genomic_DNA"/>
</dbReference>
<protein>
    <submittedName>
        <fullName evidence="1">Uncharacterized protein</fullName>
    </submittedName>
</protein>
<proteinExistence type="predicted"/>
<dbReference type="Gene3D" id="3.90.226.10">
    <property type="entry name" value="2-enoyl-CoA Hydratase, Chain A, domain 1"/>
    <property type="match status" value="1"/>
</dbReference>
<dbReference type="Proteomes" id="UP001165667">
    <property type="component" value="Unassembled WGS sequence"/>
</dbReference>
<sequence>MTFSVATLGGESDPCGRNCAEVISAKGEINNDTADEFLAFLSSHLQEQGLRPVVLLESPGGTVVGAMQLGMMFRKIGAAVIVAEAVEEPGTDRVRVAPGLCMSACVYAFFGGKKRVVPPVSKLGIHRMVINESMRDPAGGTVRQQTFGTDDIVSTLSAYTKMMGIDPNVIEFAERVAPDTIHIVTPKEIARWRLGAPRL</sequence>
<comment type="caution">
    <text evidence="1">The sequence shown here is derived from an EMBL/GenBank/DDBJ whole genome shotgun (WGS) entry which is preliminary data.</text>
</comment>
<dbReference type="AlphaFoldDB" id="A0AA41YZB8"/>
<gene>
    <name evidence="1" type="ORF">M8523_23095</name>
</gene>
<dbReference type="RefSeq" id="WP_282587274.1">
    <property type="nucleotide sequence ID" value="NZ_JAMOIM010000019.1"/>
</dbReference>
<dbReference type="SUPFAM" id="SSF52096">
    <property type="entry name" value="ClpP/crotonase"/>
    <property type="match status" value="1"/>
</dbReference>
<name>A0AA41YZB8_9HYPH</name>
<reference evidence="1" key="1">
    <citation type="submission" date="2022-05" db="EMBL/GenBank/DDBJ databases">
        <authorList>
            <person name="Pankratov T."/>
        </authorList>
    </citation>
    <scope>NUCLEOTIDE SEQUENCE</scope>
    <source>
        <strain evidence="1">BP6-180914</strain>
    </source>
</reference>
<keyword evidence="2" id="KW-1185">Reference proteome</keyword>
<organism evidence="1 2">
    <name type="scientific">Lichenifustis flavocetrariae</name>
    <dbReference type="NCBI Taxonomy" id="2949735"/>
    <lineage>
        <taxon>Bacteria</taxon>
        <taxon>Pseudomonadati</taxon>
        <taxon>Pseudomonadota</taxon>
        <taxon>Alphaproteobacteria</taxon>
        <taxon>Hyphomicrobiales</taxon>
        <taxon>Lichenihabitantaceae</taxon>
        <taxon>Lichenifustis</taxon>
    </lineage>
</organism>